<dbReference type="EMBL" id="CP117884">
    <property type="protein sequence ID" value="WDF83630.1"/>
    <property type="molecule type" value="Genomic_DNA"/>
</dbReference>
<gene>
    <name evidence="1" type="ORF">PQ472_05180</name>
</gene>
<proteinExistence type="predicted"/>
<keyword evidence="2" id="KW-1185">Reference proteome</keyword>
<name>A0ABY7WWX2_9LACO</name>
<dbReference type="RefSeq" id="WP_274261912.1">
    <property type="nucleotide sequence ID" value="NZ_CP117884.1"/>
</dbReference>
<accession>A0ABY7WWX2</accession>
<protein>
    <submittedName>
        <fullName evidence="1">Uncharacterized protein</fullName>
    </submittedName>
</protein>
<reference evidence="1 2" key="1">
    <citation type="submission" date="2023-02" db="EMBL/GenBank/DDBJ databases">
        <title>Genome sequence of Lacticaseibacillus sp. KACC 23028.</title>
        <authorList>
            <person name="Kim S."/>
            <person name="Heo J."/>
            <person name="Kwon S.-W."/>
        </authorList>
    </citation>
    <scope>NUCLEOTIDE SEQUENCE [LARGE SCALE GENOMIC DNA]</scope>
    <source>
        <strain evidence="1 2">KACC 23028</strain>
    </source>
</reference>
<dbReference type="Proteomes" id="UP001220377">
    <property type="component" value="Chromosome"/>
</dbReference>
<evidence type="ECO:0000313" key="1">
    <source>
        <dbReference type="EMBL" id="WDF83630.1"/>
    </source>
</evidence>
<evidence type="ECO:0000313" key="2">
    <source>
        <dbReference type="Proteomes" id="UP001220377"/>
    </source>
</evidence>
<organism evidence="1 2">
    <name type="scientific">Lacticaseibacillus pabuli</name>
    <dbReference type="NCBI Taxonomy" id="3025672"/>
    <lineage>
        <taxon>Bacteria</taxon>
        <taxon>Bacillati</taxon>
        <taxon>Bacillota</taxon>
        <taxon>Bacilli</taxon>
        <taxon>Lactobacillales</taxon>
        <taxon>Lactobacillaceae</taxon>
        <taxon>Lacticaseibacillus</taxon>
    </lineage>
</organism>
<sequence length="130" mass="13779">MAHPRRDGLLAKVQQLSPKQDAQSDADYTAITGFALDKVIDDVANYTHIPMEELPGELDTTIVAMTLNAMAELGLLGAVSGDSGPVSSISEGDASMSFVSPLEAYTTLAGANTLTSNYLATLNTFRVVKW</sequence>